<name>A0A0R3Q3C7_9BILA</name>
<feature type="region of interest" description="Disordered" evidence="1">
    <location>
        <begin position="89"/>
        <end position="115"/>
    </location>
</feature>
<accession>A0A0R3Q3C7</accession>
<dbReference type="Proteomes" id="UP000280834">
    <property type="component" value="Unassembled WGS sequence"/>
</dbReference>
<evidence type="ECO:0000313" key="4">
    <source>
        <dbReference type="WBParaSite" id="BTMF_0000079501-mRNA-1"/>
    </source>
</evidence>
<sequence>MAEKPCKSDGLLRHVDLSSACCAKCRCPKAIVEIVCVLEFLQMFYFPNIIQSFETFVSNVLDGKSSNINKLKGKSTSRISNFQNEEYFEEDFEGPGSSMSGGLGRLQSEEESEDS</sequence>
<dbReference type="STRING" id="42155.A0A0R3Q3C7"/>
<evidence type="ECO:0000256" key="1">
    <source>
        <dbReference type="SAM" id="MobiDB-lite"/>
    </source>
</evidence>
<dbReference type="EMBL" id="UZAG01000058">
    <property type="protein sequence ID" value="VDO06896.1"/>
    <property type="molecule type" value="Genomic_DNA"/>
</dbReference>
<dbReference type="WBParaSite" id="BTMF_0000079501-mRNA-1">
    <property type="protein sequence ID" value="BTMF_0000079501-mRNA-1"/>
    <property type="gene ID" value="BTMF_0000079501"/>
</dbReference>
<evidence type="ECO:0000313" key="2">
    <source>
        <dbReference type="EMBL" id="VDO06896.1"/>
    </source>
</evidence>
<gene>
    <name evidence="2" type="ORF">BTMF_LOCUS159</name>
</gene>
<organism evidence="4">
    <name type="scientific">Brugia timori</name>
    <dbReference type="NCBI Taxonomy" id="42155"/>
    <lineage>
        <taxon>Eukaryota</taxon>
        <taxon>Metazoa</taxon>
        <taxon>Ecdysozoa</taxon>
        <taxon>Nematoda</taxon>
        <taxon>Chromadorea</taxon>
        <taxon>Rhabditida</taxon>
        <taxon>Spirurina</taxon>
        <taxon>Spiruromorpha</taxon>
        <taxon>Filarioidea</taxon>
        <taxon>Onchocercidae</taxon>
        <taxon>Brugia</taxon>
    </lineage>
</organism>
<dbReference type="AlphaFoldDB" id="A0A0R3Q3C7"/>
<protein>
    <submittedName>
        <fullName evidence="4">Ovule protein</fullName>
    </submittedName>
</protein>
<proteinExistence type="predicted"/>
<reference evidence="2 3" key="2">
    <citation type="submission" date="2018-11" db="EMBL/GenBank/DDBJ databases">
        <authorList>
            <consortium name="Pathogen Informatics"/>
        </authorList>
    </citation>
    <scope>NUCLEOTIDE SEQUENCE [LARGE SCALE GENOMIC DNA]</scope>
</reference>
<reference evidence="4" key="1">
    <citation type="submission" date="2017-02" db="UniProtKB">
        <authorList>
            <consortium name="WormBaseParasite"/>
        </authorList>
    </citation>
    <scope>IDENTIFICATION</scope>
</reference>
<evidence type="ECO:0000313" key="3">
    <source>
        <dbReference type="Proteomes" id="UP000280834"/>
    </source>
</evidence>
<keyword evidence="3" id="KW-1185">Reference proteome</keyword>